<feature type="domain" description="ABC3 transporter permease C-terminal" evidence="7">
    <location>
        <begin position="361"/>
        <end position="483"/>
    </location>
</feature>
<keyword evidence="5 6" id="KW-0472">Membrane</keyword>
<evidence type="ECO:0000256" key="4">
    <source>
        <dbReference type="ARBA" id="ARBA00022989"/>
    </source>
</evidence>
<dbReference type="PANTHER" id="PTHR30572">
    <property type="entry name" value="MEMBRANE COMPONENT OF TRANSPORTER-RELATED"/>
    <property type="match status" value="1"/>
</dbReference>
<dbReference type="Pfam" id="PF02687">
    <property type="entry name" value="FtsX"/>
    <property type="match status" value="2"/>
</dbReference>
<keyword evidence="4 6" id="KW-1133">Transmembrane helix</keyword>
<comment type="subcellular location">
    <subcellularLocation>
        <location evidence="1">Cell membrane</location>
        <topology evidence="1">Multi-pass membrane protein</topology>
    </subcellularLocation>
</comment>
<name>A0ABW5JF61_9BACT</name>
<protein>
    <submittedName>
        <fullName evidence="9">ABC transporter permease</fullName>
    </submittedName>
</protein>
<evidence type="ECO:0000259" key="8">
    <source>
        <dbReference type="Pfam" id="PF12704"/>
    </source>
</evidence>
<feature type="transmembrane region" description="Helical" evidence="6">
    <location>
        <begin position="801"/>
        <end position="823"/>
    </location>
</feature>
<evidence type="ECO:0000256" key="2">
    <source>
        <dbReference type="ARBA" id="ARBA00022475"/>
    </source>
</evidence>
<comment type="caution">
    <text evidence="9">The sequence shown here is derived from an EMBL/GenBank/DDBJ whole genome shotgun (WGS) entry which is preliminary data.</text>
</comment>
<dbReference type="InterPro" id="IPR003838">
    <property type="entry name" value="ABC3_permease_C"/>
</dbReference>
<evidence type="ECO:0000313" key="10">
    <source>
        <dbReference type="Proteomes" id="UP001597460"/>
    </source>
</evidence>
<feature type="transmembrane region" description="Helical" evidence="6">
    <location>
        <begin position="406"/>
        <end position="429"/>
    </location>
</feature>
<feature type="domain" description="MacB-like periplasmic core" evidence="8">
    <location>
        <begin position="87"/>
        <end position="310"/>
    </location>
</feature>
<dbReference type="Pfam" id="PF12704">
    <property type="entry name" value="MacB_PCD"/>
    <property type="match status" value="2"/>
</dbReference>
<feature type="domain" description="MacB-like periplasmic core" evidence="8">
    <location>
        <begin position="511"/>
        <end position="675"/>
    </location>
</feature>
<feature type="transmembrane region" description="Helical" evidence="6">
    <location>
        <begin position="749"/>
        <end position="771"/>
    </location>
</feature>
<feature type="transmembrane region" description="Helical" evidence="6">
    <location>
        <begin position="835"/>
        <end position="853"/>
    </location>
</feature>
<feature type="domain" description="ABC3 transporter permease C-terminal" evidence="7">
    <location>
        <begin position="752"/>
        <end position="853"/>
    </location>
</feature>
<accession>A0ABW5JF61</accession>
<organism evidence="9 10">
    <name type="scientific">Gracilimonas halophila</name>
    <dbReference type="NCBI Taxonomy" id="1834464"/>
    <lineage>
        <taxon>Bacteria</taxon>
        <taxon>Pseudomonadati</taxon>
        <taxon>Balneolota</taxon>
        <taxon>Balneolia</taxon>
        <taxon>Balneolales</taxon>
        <taxon>Balneolaceae</taxon>
        <taxon>Gracilimonas</taxon>
    </lineage>
</organism>
<evidence type="ECO:0000313" key="9">
    <source>
        <dbReference type="EMBL" id="MFD2531075.1"/>
    </source>
</evidence>
<dbReference type="InterPro" id="IPR025857">
    <property type="entry name" value="MacB_PCD"/>
</dbReference>
<evidence type="ECO:0000256" key="6">
    <source>
        <dbReference type="SAM" id="Phobius"/>
    </source>
</evidence>
<proteinExistence type="predicted"/>
<keyword evidence="3 6" id="KW-0812">Transmembrane</keyword>
<keyword evidence="2" id="KW-1003">Cell membrane</keyword>
<gene>
    <name evidence="9" type="ORF">ACFSVN_01290</name>
</gene>
<evidence type="ECO:0000256" key="5">
    <source>
        <dbReference type="ARBA" id="ARBA00023136"/>
    </source>
</evidence>
<sequence>MKKPEFLLQLLEKVLPPDLHHLIGDLEEEFSQNINSEGLASARLHFWSQLIRSLPWFFLQFLTWNTTMFLNYMKVGWRNMKKHTGFSLINVLGLAASLSICLLMILFIIDQKSFDRFHENSDRIVRITSDIHHSVGDGINSYATSPASLAHILEQQYPEVEKTVRTKSPFSGSFRYSGLDIPFSGIYTDPNFLEVFSFKLLRGDPNTALNEPGSVLLTPDAAEKIFGKDDPLGKIITKVGSKDYTVTGIIDKSQKTHFDFEAIASYSTLTSDTDWDNHFSKWNNTLWSSYTYVLMNDGSDYNAFETKIQEQIQLQYSNEETKSSQLNAFGVQPITAISLGPILSNEIGMVMPGLIAWFLIGFTIIITLIACFNYVSLTVARAINRSKEVGVRKVHGAYRASVIKQFIVESVMIALFALLFSTILLRWLLPEFNGLYIMNLLGNQIEPSMLLQPQVLLAFIGFAIIVGILAGLYPSIYLSSFSPAQVLKGIAHTRGISGQKLKKIITVGQFTFSIIFISTSLILFQQFQHLVNTDYGFEQESIVNVSLHDIPFNQLKDKLIQNPDVQSIAATSLVPASNSIYGINVTSEFQPDIVEGHSFRIDENFIQTLGLNLVAGRNFNPEMGTDSSNAVIISTEMVKLLNFESPQKAIGEQISIENENRQSTIVGIVENFISSDPLSANDPIALLYEPKLARFAMVKTMPGKTISFVGGLEDTWESLNSTYALKFTILDDELKENPSLTVFVDFIKVLGLVAGFSIFISCLGLLGLAIYSSENRIKEIGIRKVLGASVNQLVYTLSKEYLWMILTATIISIPASWFINSLWLQNVSNKADFGIMIHVVGALIASLLALLTISTQTYRAARTSPVKNLRSE</sequence>
<dbReference type="RefSeq" id="WP_390297431.1">
    <property type="nucleotide sequence ID" value="NZ_JBHULI010000002.1"/>
</dbReference>
<dbReference type="InterPro" id="IPR050250">
    <property type="entry name" value="Macrolide_Exporter_MacB"/>
</dbReference>
<evidence type="ECO:0000259" key="7">
    <source>
        <dbReference type="Pfam" id="PF02687"/>
    </source>
</evidence>
<evidence type="ECO:0000256" key="1">
    <source>
        <dbReference type="ARBA" id="ARBA00004651"/>
    </source>
</evidence>
<feature type="transmembrane region" description="Helical" evidence="6">
    <location>
        <begin position="449"/>
        <end position="473"/>
    </location>
</feature>
<keyword evidence="10" id="KW-1185">Reference proteome</keyword>
<feature type="transmembrane region" description="Helical" evidence="6">
    <location>
        <begin position="54"/>
        <end position="73"/>
    </location>
</feature>
<feature type="transmembrane region" description="Helical" evidence="6">
    <location>
        <begin position="504"/>
        <end position="524"/>
    </location>
</feature>
<dbReference type="EMBL" id="JBHULI010000002">
    <property type="protein sequence ID" value="MFD2531075.1"/>
    <property type="molecule type" value="Genomic_DNA"/>
</dbReference>
<feature type="transmembrane region" description="Helical" evidence="6">
    <location>
        <begin position="354"/>
        <end position="377"/>
    </location>
</feature>
<dbReference type="Proteomes" id="UP001597460">
    <property type="component" value="Unassembled WGS sequence"/>
</dbReference>
<evidence type="ECO:0000256" key="3">
    <source>
        <dbReference type="ARBA" id="ARBA00022692"/>
    </source>
</evidence>
<reference evidence="10" key="1">
    <citation type="journal article" date="2019" name="Int. J. Syst. Evol. Microbiol.">
        <title>The Global Catalogue of Microorganisms (GCM) 10K type strain sequencing project: providing services to taxonomists for standard genome sequencing and annotation.</title>
        <authorList>
            <consortium name="The Broad Institute Genomics Platform"/>
            <consortium name="The Broad Institute Genome Sequencing Center for Infectious Disease"/>
            <person name="Wu L."/>
            <person name="Ma J."/>
        </authorList>
    </citation>
    <scope>NUCLEOTIDE SEQUENCE [LARGE SCALE GENOMIC DNA]</scope>
    <source>
        <strain evidence="10">KCTC 52042</strain>
    </source>
</reference>
<feature type="transmembrane region" description="Helical" evidence="6">
    <location>
        <begin position="85"/>
        <end position="109"/>
    </location>
</feature>
<dbReference type="PANTHER" id="PTHR30572:SF18">
    <property type="entry name" value="ABC-TYPE MACROLIDE FAMILY EXPORT SYSTEM PERMEASE COMPONENT 2"/>
    <property type="match status" value="1"/>
</dbReference>